<dbReference type="InterPro" id="IPR000524">
    <property type="entry name" value="Tscrpt_reg_HTH_GntR"/>
</dbReference>
<dbReference type="Pfam" id="PF00392">
    <property type="entry name" value="GntR"/>
    <property type="match status" value="1"/>
</dbReference>
<evidence type="ECO:0000256" key="1">
    <source>
        <dbReference type="ARBA" id="ARBA00023015"/>
    </source>
</evidence>
<protein>
    <submittedName>
        <fullName evidence="5">GntR family transcriptional regulator</fullName>
    </submittedName>
</protein>
<name>A0ABS8PTA1_9BACT</name>
<evidence type="ECO:0000313" key="5">
    <source>
        <dbReference type="EMBL" id="MCD2424295.1"/>
    </source>
</evidence>
<evidence type="ECO:0000259" key="4">
    <source>
        <dbReference type="PROSITE" id="PS50949"/>
    </source>
</evidence>
<dbReference type="InterPro" id="IPR036390">
    <property type="entry name" value="WH_DNA-bd_sf"/>
</dbReference>
<evidence type="ECO:0000256" key="3">
    <source>
        <dbReference type="ARBA" id="ARBA00023163"/>
    </source>
</evidence>
<dbReference type="PROSITE" id="PS50949">
    <property type="entry name" value="HTH_GNTR"/>
    <property type="match status" value="1"/>
</dbReference>
<gene>
    <name evidence="5" type="ORF">LQ567_16060</name>
</gene>
<dbReference type="SMART" id="SM00345">
    <property type="entry name" value="HTH_GNTR"/>
    <property type="match status" value="1"/>
</dbReference>
<dbReference type="PANTHER" id="PTHR38445:SF10">
    <property type="entry name" value="GNTR-FAMILY TRANSCRIPTIONAL REGULATOR"/>
    <property type="match status" value="1"/>
</dbReference>
<dbReference type="InterPro" id="IPR036388">
    <property type="entry name" value="WH-like_DNA-bd_sf"/>
</dbReference>
<dbReference type="SUPFAM" id="SSF46785">
    <property type="entry name" value="Winged helix' DNA-binding domain"/>
    <property type="match status" value="1"/>
</dbReference>
<dbReference type="RefSeq" id="WP_231005857.1">
    <property type="nucleotide sequence ID" value="NZ_JAJNEC010000005.1"/>
</dbReference>
<keyword evidence="1" id="KW-0805">Transcription regulation</keyword>
<comment type="caution">
    <text evidence="5">The sequence shown here is derived from an EMBL/GenBank/DDBJ whole genome shotgun (WGS) entry which is preliminary data.</text>
</comment>
<dbReference type="EMBL" id="JAJNEC010000005">
    <property type="protein sequence ID" value="MCD2424295.1"/>
    <property type="molecule type" value="Genomic_DNA"/>
</dbReference>
<sequence length="343" mass="39858">MSAAADAGTKQVKNELHAKLKYEQLSEYIISLIESDQLHIGDQIPSLKQLQLQLRMSKETLLKGLNHLVEKGIIESVYRKGYFVRKKAIDHNFRIFLLLDKMNIMREQFYRSLFDHLKERADIDIYFHHHNYQVFEKLIRENLGKYTHYVIATFLKEDVAPLLNLIPDRKRIIIDLHEQGLTGNYNSIYQDFGYDIYHSLLALENELSKYKRLILVAHPEAVHARLVIDGFLRYCSETKFPYLIQSDIDEKNFQKGNAYVTFSRYNTDDVALIKLARKKKLTLGKEVGLISYNDTDVKEILEGGITVISTDFETMGRSVAEVILGDQTTVKRNPTKLIKRKSL</sequence>
<dbReference type="Proteomes" id="UP001199816">
    <property type="component" value="Unassembled WGS sequence"/>
</dbReference>
<reference evidence="5 6" key="1">
    <citation type="submission" date="2021-11" db="EMBL/GenBank/DDBJ databases">
        <title>Genomic of Niabella pedocola.</title>
        <authorList>
            <person name="Wu T."/>
        </authorList>
    </citation>
    <scope>NUCLEOTIDE SEQUENCE [LARGE SCALE GENOMIC DNA]</scope>
    <source>
        <strain evidence="5 6">JCM 31011</strain>
    </source>
</reference>
<keyword evidence="6" id="KW-1185">Reference proteome</keyword>
<proteinExistence type="predicted"/>
<dbReference type="CDD" id="cd07377">
    <property type="entry name" value="WHTH_GntR"/>
    <property type="match status" value="1"/>
</dbReference>
<evidence type="ECO:0000313" key="6">
    <source>
        <dbReference type="Proteomes" id="UP001199816"/>
    </source>
</evidence>
<organism evidence="5 6">
    <name type="scientific">Niabella pedocola</name>
    <dbReference type="NCBI Taxonomy" id="1752077"/>
    <lineage>
        <taxon>Bacteria</taxon>
        <taxon>Pseudomonadati</taxon>
        <taxon>Bacteroidota</taxon>
        <taxon>Chitinophagia</taxon>
        <taxon>Chitinophagales</taxon>
        <taxon>Chitinophagaceae</taxon>
        <taxon>Niabella</taxon>
    </lineage>
</organism>
<keyword evidence="2" id="KW-0238">DNA-binding</keyword>
<dbReference type="PANTHER" id="PTHR38445">
    <property type="entry name" value="HTH-TYPE TRANSCRIPTIONAL REPRESSOR YTRA"/>
    <property type="match status" value="1"/>
</dbReference>
<keyword evidence="3" id="KW-0804">Transcription</keyword>
<dbReference type="SUPFAM" id="SSF53822">
    <property type="entry name" value="Periplasmic binding protein-like I"/>
    <property type="match status" value="1"/>
</dbReference>
<dbReference type="Gene3D" id="1.10.10.10">
    <property type="entry name" value="Winged helix-like DNA-binding domain superfamily/Winged helix DNA-binding domain"/>
    <property type="match status" value="1"/>
</dbReference>
<dbReference type="InterPro" id="IPR028082">
    <property type="entry name" value="Peripla_BP_I"/>
</dbReference>
<accession>A0ABS8PTA1</accession>
<feature type="domain" description="HTH gntR-type" evidence="4">
    <location>
        <begin position="19"/>
        <end position="87"/>
    </location>
</feature>
<evidence type="ECO:0000256" key="2">
    <source>
        <dbReference type="ARBA" id="ARBA00023125"/>
    </source>
</evidence>
<dbReference type="Gene3D" id="3.40.50.2300">
    <property type="match status" value="1"/>
</dbReference>